<feature type="binding site" evidence="6">
    <location>
        <position position="466"/>
    </location>
    <ligand>
        <name>Zn(2+)</name>
        <dbReference type="ChEBI" id="CHEBI:29105"/>
    </ligand>
</feature>
<keyword evidence="7" id="KW-0175">Coiled coil</keyword>
<dbReference type="PROSITE" id="PS50950">
    <property type="entry name" value="ZF_THAP"/>
    <property type="match status" value="1"/>
</dbReference>
<evidence type="ECO:0000256" key="2">
    <source>
        <dbReference type="ARBA" id="ARBA00022771"/>
    </source>
</evidence>
<evidence type="ECO:0000259" key="9">
    <source>
        <dbReference type="PROSITE" id="PS50950"/>
    </source>
</evidence>
<comment type="caution">
    <text evidence="11">The sequence shown here is derived from an EMBL/GenBank/DDBJ whole genome shotgun (WGS) entry which is preliminary data.</text>
</comment>
<feature type="binding site" evidence="6">
    <location>
        <position position="469"/>
    </location>
    <ligand>
        <name>Zn(2+)</name>
        <dbReference type="ChEBI" id="CHEBI:29105"/>
    </ligand>
</feature>
<evidence type="ECO:0000256" key="4">
    <source>
        <dbReference type="ARBA" id="ARBA00023125"/>
    </source>
</evidence>
<feature type="domain" description="ZAD" evidence="10">
    <location>
        <begin position="416"/>
        <end position="493"/>
    </location>
</feature>
<name>A0A8S3XR86_PARAO</name>
<dbReference type="InterPro" id="IPR012934">
    <property type="entry name" value="Znf_AD"/>
</dbReference>
<feature type="binding site" evidence="6">
    <location>
        <position position="421"/>
    </location>
    <ligand>
        <name>Zn(2+)</name>
        <dbReference type="ChEBI" id="CHEBI:29105"/>
    </ligand>
</feature>
<feature type="binding site" evidence="6">
    <location>
        <position position="131"/>
    </location>
    <ligand>
        <name>Zn(2+)</name>
        <dbReference type="ChEBI" id="CHEBI:29105"/>
    </ligand>
</feature>
<dbReference type="SMART" id="SM00980">
    <property type="entry name" value="THAP"/>
    <property type="match status" value="1"/>
</dbReference>
<dbReference type="EMBL" id="CAJQZP010001228">
    <property type="protein sequence ID" value="CAG5032410.1"/>
    <property type="molecule type" value="Genomic_DNA"/>
</dbReference>
<dbReference type="Pfam" id="PF07776">
    <property type="entry name" value="zf-AD"/>
    <property type="match status" value="2"/>
</dbReference>
<feature type="compositionally biased region" description="Polar residues" evidence="8">
    <location>
        <begin position="332"/>
        <end position="356"/>
    </location>
</feature>
<feature type="region of interest" description="Disordered" evidence="8">
    <location>
        <begin position="35"/>
        <end position="61"/>
    </location>
</feature>
<evidence type="ECO:0000313" key="11">
    <source>
        <dbReference type="EMBL" id="CAG5032410.1"/>
    </source>
</evidence>
<keyword evidence="1 6" id="KW-0479">Metal-binding</keyword>
<dbReference type="AlphaFoldDB" id="A0A8S3XR86"/>
<feature type="binding site" evidence="6">
    <location>
        <position position="86"/>
    </location>
    <ligand>
        <name>Zn(2+)</name>
        <dbReference type="ChEBI" id="CHEBI:29105"/>
    </ligand>
</feature>
<feature type="binding site" evidence="6">
    <location>
        <position position="418"/>
    </location>
    <ligand>
        <name>Zn(2+)</name>
        <dbReference type="ChEBI" id="CHEBI:29105"/>
    </ligand>
</feature>
<accession>A0A8S3XR86</accession>
<evidence type="ECO:0000256" key="7">
    <source>
        <dbReference type="SAM" id="Coils"/>
    </source>
</evidence>
<feature type="binding site" evidence="6">
    <location>
        <position position="134"/>
    </location>
    <ligand>
        <name>Zn(2+)</name>
        <dbReference type="ChEBI" id="CHEBI:29105"/>
    </ligand>
</feature>
<feature type="domain" description="ZAD" evidence="10">
    <location>
        <begin position="81"/>
        <end position="158"/>
    </location>
</feature>
<feature type="compositionally biased region" description="Polar residues" evidence="8">
    <location>
        <begin position="35"/>
        <end position="48"/>
    </location>
</feature>
<evidence type="ECO:0000256" key="6">
    <source>
        <dbReference type="PROSITE-ProRule" id="PRU01263"/>
    </source>
</evidence>
<evidence type="ECO:0000256" key="5">
    <source>
        <dbReference type="PROSITE-ProRule" id="PRU00309"/>
    </source>
</evidence>
<dbReference type="GO" id="GO:0005634">
    <property type="term" value="C:nucleus"/>
    <property type="evidence" value="ECO:0007669"/>
    <property type="project" value="InterPro"/>
</dbReference>
<evidence type="ECO:0000313" key="12">
    <source>
        <dbReference type="Proteomes" id="UP000691718"/>
    </source>
</evidence>
<dbReference type="InterPro" id="IPR006612">
    <property type="entry name" value="THAP_Znf"/>
</dbReference>
<gene>
    <name evidence="11" type="ORF">PAPOLLO_LOCUS19896</name>
</gene>
<evidence type="ECO:0000256" key="8">
    <source>
        <dbReference type="SAM" id="MobiDB-lite"/>
    </source>
</evidence>
<dbReference type="SMART" id="SM00868">
    <property type="entry name" value="zf-AD"/>
    <property type="match status" value="2"/>
</dbReference>
<organism evidence="11 12">
    <name type="scientific">Parnassius apollo</name>
    <name type="common">Apollo butterfly</name>
    <name type="synonym">Papilio apollo</name>
    <dbReference type="NCBI Taxonomy" id="110799"/>
    <lineage>
        <taxon>Eukaryota</taxon>
        <taxon>Metazoa</taxon>
        <taxon>Ecdysozoa</taxon>
        <taxon>Arthropoda</taxon>
        <taxon>Hexapoda</taxon>
        <taxon>Insecta</taxon>
        <taxon>Pterygota</taxon>
        <taxon>Neoptera</taxon>
        <taxon>Endopterygota</taxon>
        <taxon>Lepidoptera</taxon>
        <taxon>Glossata</taxon>
        <taxon>Ditrysia</taxon>
        <taxon>Papilionoidea</taxon>
        <taxon>Papilionidae</taxon>
        <taxon>Parnassiinae</taxon>
        <taxon>Parnassini</taxon>
        <taxon>Parnassius</taxon>
        <taxon>Parnassius</taxon>
    </lineage>
</organism>
<dbReference type="GO" id="GO:0008270">
    <property type="term" value="F:zinc ion binding"/>
    <property type="evidence" value="ECO:0007669"/>
    <property type="project" value="UniProtKB-UniRule"/>
</dbReference>
<keyword evidence="2 5" id="KW-0863">Zinc-finger</keyword>
<feature type="domain" description="THAP-type" evidence="9">
    <location>
        <begin position="233"/>
        <end position="313"/>
    </location>
</feature>
<sequence>MNSVFLLSSSPFAGRSFALPKKLLSNLPDIQKQKTSSSPTILQESSNVEVAKDPPGSTSLSTISTLSTTQVPVLVKDELIEYCRLCAASDCVGELLNLQSDDALRKLVLKMTKRLNTNIDFSQEHLPTTICSACVKALYTAYDFVVGIDQAQITLNNKLIQKGVHQMPGNRYLDNNPDLSSRSLQQVSTNKGTTVDEFEFEQKPLHVPSTDFLLTQVSSNNEVAASDFKQPLLPGRTQLFRLYKYQPTLDQQFPTDFVLANCWRDIIQRTRNEDQWKPHKTSVVCSAHFADDDLYLTKTGLRRLKHGSVPNKCLFLSATETESSINTKQLLSNLPESQKQKTPSSPTILQGSSNVEGVTKDPPGLKSLSTISTLSATQESSNVEVAKDPPGSTSLSTTSTLLTTQVPVLVKEEIIEYCRLCAASDCVGELLNILSDDALRKLVVKMTKRLNTNIDFSQEHLPTTICSACVKALYTAYDFVVGIDQAQITLNNKLIQKGVHQMPGNSNLDNNLDLSSMSLQQEVRVSSNNAVASDFKPLLLPVSNTTVPLIQVSTNIGPAVSKIEQPAPLESSSNSPTWQDDAAKRMKCSSYDLSKQVQRIDGQRKNIKILNQKIRRLQKRNESLKNLIITLKKKNTDTNPFKKFKQ</sequence>
<dbReference type="PANTHER" id="PTHR39942">
    <property type="entry name" value="BCDNA.LD26519-RELATED"/>
    <property type="match status" value="1"/>
</dbReference>
<evidence type="ECO:0000259" key="10">
    <source>
        <dbReference type="PROSITE" id="PS51915"/>
    </source>
</evidence>
<protein>
    <submittedName>
        <fullName evidence="11">(apollo) hypothetical protein</fullName>
    </submittedName>
</protein>
<dbReference type="OrthoDB" id="7312725at2759"/>
<dbReference type="PANTHER" id="PTHR39942:SF1">
    <property type="entry name" value="BCDNA.LD26519-RELATED"/>
    <property type="match status" value="1"/>
</dbReference>
<evidence type="ECO:0000256" key="1">
    <source>
        <dbReference type="ARBA" id="ARBA00022723"/>
    </source>
</evidence>
<feature type="region of interest" description="Disordered" evidence="8">
    <location>
        <begin position="332"/>
        <end position="364"/>
    </location>
</feature>
<dbReference type="PROSITE" id="PS51915">
    <property type="entry name" value="ZAD"/>
    <property type="match status" value="2"/>
</dbReference>
<evidence type="ECO:0000256" key="3">
    <source>
        <dbReference type="ARBA" id="ARBA00022833"/>
    </source>
</evidence>
<keyword evidence="4 5" id="KW-0238">DNA-binding</keyword>
<reference evidence="11" key="1">
    <citation type="submission" date="2021-04" db="EMBL/GenBank/DDBJ databases">
        <authorList>
            <person name="Tunstrom K."/>
        </authorList>
    </citation>
    <scope>NUCLEOTIDE SEQUENCE</scope>
</reference>
<feature type="coiled-coil region" evidence="7">
    <location>
        <begin position="600"/>
        <end position="634"/>
    </location>
</feature>
<dbReference type="Pfam" id="PF05485">
    <property type="entry name" value="THAP"/>
    <property type="match status" value="1"/>
</dbReference>
<keyword evidence="3 6" id="KW-0862">Zinc</keyword>
<dbReference type="GO" id="GO:0003677">
    <property type="term" value="F:DNA binding"/>
    <property type="evidence" value="ECO:0007669"/>
    <property type="project" value="UniProtKB-UniRule"/>
</dbReference>
<dbReference type="Proteomes" id="UP000691718">
    <property type="component" value="Unassembled WGS sequence"/>
</dbReference>
<proteinExistence type="predicted"/>
<keyword evidence="12" id="KW-1185">Reference proteome</keyword>
<feature type="binding site" evidence="6">
    <location>
        <position position="83"/>
    </location>
    <ligand>
        <name>Zn(2+)</name>
        <dbReference type="ChEBI" id="CHEBI:29105"/>
    </ligand>
</feature>
<dbReference type="SMART" id="SM00692">
    <property type="entry name" value="DM3"/>
    <property type="match status" value="1"/>
</dbReference>